<evidence type="ECO:0000313" key="5">
    <source>
        <dbReference type="EMBL" id="GCD20557.1"/>
    </source>
</evidence>
<dbReference type="InterPro" id="IPR010998">
    <property type="entry name" value="Integrase_recombinase_N"/>
</dbReference>
<keyword evidence="3" id="KW-0233">DNA recombination</keyword>
<evidence type="ECO:0000256" key="3">
    <source>
        <dbReference type="ARBA" id="ARBA00023172"/>
    </source>
</evidence>
<dbReference type="OrthoDB" id="4326943at2"/>
<evidence type="ECO:0000313" key="6">
    <source>
        <dbReference type="Proteomes" id="UP000288246"/>
    </source>
</evidence>
<dbReference type="Pfam" id="PF22022">
    <property type="entry name" value="Phage_int_M"/>
    <property type="match status" value="1"/>
</dbReference>
<dbReference type="EMBL" id="BHYL01000167">
    <property type="protein sequence ID" value="GCD20557.1"/>
    <property type="molecule type" value="Genomic_DNA"/>
</dbReference>
<dbReference type="GO" id="GO:0006310">
    <property type="term" value="P:DNA recombination"/>
    <property type="evidence" value="ECO:0007669"/>
    <property type="project" value="UniProtKB-KW"/>
</dbReference>
<dbReference type="Gene3D" id="1.10.150.130">
    <property type="match status" value="1"/>
</dbReference>
<accession>A0A401V0X3</accession>
<dbReference type="InterPro" id="IPR013762">
    <property type="entry name" value="Integrase-like_cat_sf"/>
</dbReference>
<dbReference type="InterPro" id="IPR002104">
    <property type="entry name" value="Integrase_catalytic"/>
</dbReference>
<dbReference type="GO" id="GO:0003677">
    <property type="term" value="F:DNA binding"/>
    <property type="evidence" value="ECO:0007669"/>
    <property type="project" value="UniProtKB-KW"/>
</dbReference>
<dbReference type="RefSeq" id="WP_124343065.1">
    <property type="nucleotide sequence ID" value="NZ_BHYL01000167.1"/>
</dbReference>
<sequence length="400" mass="43572">MAREPIPPGRWGRISRREVSPGVWRAHARYRDFAGVLHKVGARGPSASAAEAKLQDRLIRASTEWVVDGAAAILPDTRMGIVFDQWIAEKRAEGQIAPQSLATYLGVLDRDLRPAFGALRVREVTPVAVNRLLMALSGARKFDTARQARNVMSQVMMMCVRYGGAPTNPVRDAVTVRKPKRAEVRTIALEDIALLRKAVREWEDRPAALRGRRNVTLLPEIVDTMLGTGLRIGECLALRAADLDLDAEIPTLTVTGTIVRIDSKLQRQSKPKSDSSRRTITLPDFVVSALQSALDLGLDGGPDDLVFPSTKGSPRSPSRVREQLAAARAGTGVDVTPHDFRRTVATQVARGTTIAHATALLGHADESTTARHYVQRIHIAPDVRVVIDQLVAQASDEAAS</sequence>
<dbReference type="Proteomes" id="UP000288246">
    <property type="component" value="Unassembled WGS sequence"/>
</dbReference>
<protein>
    <submittedName>
        <fullName evidence="5">Putative phage integrase</fullName>
    </submittedName>
</protein>
<evidence type="ECO:0000256" key="2">
    <source>
        <dbReference type="ARBA" id="ARBA00023125"/>
    </source>
</evidence>
<proteinExistence type="inferred from homology"/>
<organism evidence="5 6">
    <name type="scientific">Cellulomonas algicola</name>
    <dbReference type="NCBI Taxonomy" id="2071633"/>
    <lineage>
        <taxon>Bacteria</taxon>
        <taxon>Bacillati</taxon>
        <taxon>Actinomycetota</taxon>
        <taxon>Actinomycetes</taxon>
        <taxon>Micrococcales</taxon>
        <taxon>Cellulomonadaceae</taxon>
        <taxon>Cellulomonas</taxon>
    </lineage>
</organism>
<dbReference type="InterPro" id="IPR011010">
    <property type="entry name" value="DNA_brk_join_enz"/>
</dbReference>
<evidence type="ECO:0000259" key="4">
    <source>
        <dbReference type="PROSITE" id="PS51898"/>
    </source>
</evidence>
<evidence type="ECO:0000256" key="1">
    <source>
        <dbReference type="ARBA" id="ARBA00008857"/>
    </source>
</evidence>
<dbReference type="CDD" id="cd01189">
    <property type="entry name" value="INT_ICEBs1_C_like"/>
    <property type="match status" value="1"/>
</dbReference>
<keyword evidence="2" id="KW-0238">DNA-binding</keyword>
<dbReference type="Pfam" id="PF00589">
    <property type="entry name" value="Phage_integrase"/>
    <property type="match status" value="1"/>
</dbReference>
<gene>
    <name evidence="5" type="ORF">CTKZ_21190</name>
</gene>
<dbReference type="PANTHER" id="PTHR30349:SF64">
    <property type="entry name" value="PROPHAGE INTEGRASE INTD-RELATED"/>
    <property type="match status" value="1"/>
</dbReference>
<comment type="caution">
    <text evidence="5">The sequence shown here is derived from an EMBL/GenBank/DDBJ whole genome shotgun (WGS) entry which is preliminary data.</text>
</comment>
<comment type="similarity">
    <text evidence="1">Belongs to the 'phage' integrase family.</text>
</comment>
<keyword evidence="6" id="KW-1185">Reference proteome</keyword>
<dbReference type="InterPro" id="IPR050090">
    <property type="entry name" value="Tyrosine_recombinase_XerCD"/>
</dbReference>
<reference evidence="5 6" key="1">
    <citation type="submission" date="2018-11" db="EMBL/GenBank/DDBJ databases">
        <title>Draft genome sequence of Cellulomonas takizawaensis strain TKZ-21.</title>
        <authorList>
            <person name="Yamamura H."/>
            <person name="Hayashi T."/>
            <person name="Hamada M."/>
            <person name="Serisawa Y."/>
            <person name="Matsuyama K."/>
            <person name="Nakagawa Y."/>
            <person name="Otoguro M."/>
            <person name="Yanagida F."/>
            <person name="Hayakawa M."/>
        </authorList>
    </citation>
    <scope>NUCLEOTIDE SEQUENCE [LARGE SCALE GENOMIC DNA]</scope>
    <source>
        <strain evidence="5 6">TKZ-21</strain>
    </source>
</reference>
<feature type="domain" description="Tyr recombinase" evidence="4">
    <location>
        <begin position="182"/>
        <end position="388"/>
    </location>
</feature>
<name>A0A401V0X3_9CELL</name>
<dbReference type="SUPFAM" id="SSF56349">
    <property type="entry name" value="DNA breaking-rejoining enzymes"/>
    <property type="match status" value="1"/>
</dbReference>
<dbReference type="InterPro" id="IPR053876">
    <property type="entry name" value="Phage_int_M"/>
</dbReference>
<dbReference type="GO" id="GO:0015074">
    <property type="term" value="P:DNA integration"/>
    <property type="evidence" value="ECO:0007669"/>
    <property type="project" value="InterPro"/>
</dbReference>
<dbReference type="Gene3D" id="1.10.443.10">
    <property type="entry name" value="Intergrase catalytic core"/>
    <property type="match status" value="1"/>
</dbReference>
<dbReference type="PROSITE" id="PS51898">
    <property type="entry name" value="TYR_RECOMBINASE"/>
    <property type="match status" value="1"/>
</dbReference>
<dbReference type="PANTHER" id="PTHR30349">
    <property type="entry name" value="PHAGE INTEGRASE-RELATED"/>
    <property type="match status" value="1"/>
</dbReference>
<dbReference type="AlphaFoldDB" id="A0A401V0X3"/>